<dbReference type="RefSeq" id="WP_035378012.1">
    <property type="nucleotide sequence ID" value="NZ_JACAOJ010000008.1"/>
</dbReference>
<dbReference type="EMBL" id="JOKM01000018">
    <property type="protein sequence ID" value="KGB25455.1"/>
    <property type="molecule type" value="Genomic_DNA"/>
</dbReference>
<reference evidence="2 3" key="1">
    <citation type="submission" date="2014-06" db="EMBL/GenBank/DDBJ databases">
        <title>Functional and comparative genomic analyses of the Drosophila gut microbiota identify candidate symbiosis factors.</title>
        <authorList>
            <person name="Newell P.D."/>
            <person name="Chaston J.M."/>
            <person name="Douglas A.E."/>
        </authorList>
    </citation>
    <scope>NUCLEOTIDE SEQUENCE [LARGE SCALE GENOMIC DNA]</scope>
    <source>
        <strain evidence="2 3">DmCS_006</strain>
    </source>
</reference>
<dbReference type="STRING" id="104102.AtDm6_0650"/>
<feature type="region of interest" description="Disordered" evidence="1">
    <location>
        <begin position="58"/>
        <end position="78"/>
    </location>
</feature>
<dbReference type="Proteomes" id="UP000029448">
    <property type="component" value="Unassembled WGS sequence"/>
</dbReference>
<gene>
    <name evidence="2" type="ORF">AtDm6_0650</name>
</gene>
<dbReference type="AlphaFoldDB" id="A0A094YTW3"/>
<dbReference type="InterPro" id="IPR046494">
    <property type="entry name" value="DUF6587"/>
</dbReference>
<feature type="compositionally biased region" description="Basic and acidic residues" evidence="1">
    <location>
        <begin position="69"/>
        <end position="78"/>
    </location>
</feature>
<sequence length="78" mass="8134">MTQILLVGLVVLLCAGYWLQRLAPSAMIPLWRALAGLLAATQALPGLRTKAERLATPSSASPGCGGCKGCDDKNGRCH</sequence>
<evidence type="ECO:0000256" key="1">
    <source>
        <dbReference type="SAM" id="MobiDB-lite"/>
    </source>
</evidence>
<accession>A0A094YTW3</accession>
<evidence type="ECO:0000313" key="3">
    <source>
        <dbReference type="Proteomes" id="UP000029448"/>
    </source>
</evidence>
<dbReference type="Pfam" id="PF20228">
    <property type="entry name" value="DUF6587"/>
    <property type="match status" value="1"/>
</dbReference>
<evidence type="ECO:0000313" key="2">
    <source>
        <dbReference type="EMBL" id="KGB25455.1"/>
    </source>
</evidence>
<protein>
    <submittedName>
        <fullName evidence="2">Uncharacterized protein</fullName>
    </submittedName>
</protein>
<dbReference type="PATRIC" id="fig|104102.7.peg.646"/>
<dbReference type="GeneID" id="89479332"/>
<organism evidence="2 3">
    <name type="scientific">Acetobacter tropicalis</name>
    <dbReference type="NCBI Taxonomy" id="104102"/>
    <lineage>
        <taxon>Bacteria</taxon>
        <taxon>Pseudomonadati</taxon>
        <taxon>Pseudomonadota</taxon>
        <taxon>Alphaproteobacteria</taxon>
        <taxon>Acetobacterales</taxon>
        <taxon>Acetobacteraceae</taxon>
        <taxon>Acetobacter</taxon>
    </lineage>
</organism>
<proteinExistence type="predicted"/>
<comment type="caution">
    <text evidence="2">The sequence shown here is derived from an EMBL/GenBank/DDBJ whole genome shotgun (WGS) entry which is preliminary data.</text>
</comment>
<name>A0A094YTW3_9PROT</name>
<keyword evidence="3" id="KW-1185">Reference proteome</keyword>